<dbReference type="EMBL" id="RHHT01000053">
    <property type="protein sequence ID" value="RNB74079.1"/>
    <property type="molecule type" value="Genomic_DNA"/>
</dbReference>
<dbReference type="RefSeq" id="WP_122914972.1">
    <property type="nucleotide sequence ID" value="NZ_RHHT01000053.1"/>
</dbReference>
<dbReference type="AlphaFoldDB" id="A0A3M8CEL5"/>
<sequence>MKNRIYRIGYEWVSKRELLERLTLNDSSLIEHKRLHPKAEDTEAEVSPEEERHKVLIRCQRRPGEWVTFNGLYEVMHREPIPWIDSPLEYHQFGSELIPGNIRREKAPQGRIPAHTKLQIAAIRQDTVFVTVPGHPSRRYEMSLSHARFAKDHPSELELKLQVYAYPPRHDIYVDWLLKEGRKSGIITRPNQERVERSAFQVWDELRVEYGISVSAALVAIKQALIVLDRAGVETDFPYPVQERSDLSLFSDAERDAFYSYHAVRCAMAAVSALLTTDPKEPLQDILLLDIMLEQQTNRRRDT</sequence>
<organism evidence="1 2">
    <name type="scientific">Brevibacillus panacihumi</name>
    <dbReference type="NCBI Taxonomy" id="497735"/>
    <lineage>
        <taxon>Bacteria</taxon>
        <taxon>Bacillati</taxon>
        <taxon>Bacillota</taxon>
        <taxon>Bacilli</taxon>
        <taxon>Bacillales</taxon>
        <taxon>Paenibacillaceae</taxon>
        <taxon>Brevibacillus</taxon>
    </lineage>
</organism>
<comment type="caution">
    <text evidence="1">The sequence shown here is derived from an EMBL/GenBank/DDBJ whole genome shotgun (WGS) entry which is preliminary data.</text>
</comment>
<dbReference type="Proteomes" id="UP000281915">
    <property type="component" value="Unassembled WGS sequence"/>
</dbReference>
<name>A0A3M8CEL5_9BACL</name>
<accession>A0A3M8CEL5</accession>
<protein>
    <submittedName>
        <fullName evidence="1">Uncharacterized protein</fullName>
    </submittedName>
</protein>
<reference evidence="1 2" key="1">
    <citation type="submission" date="2018-10" db="EMBL/GenBank/DDBJ databases">
        <title>Phylogenomics of Brevibacillus.</title>
        <authorList>
            <person name="Dunlap C."/>
        </authorList>
    </citation>
    <scope>NUCLEOTIDE SEQUENCE [LARGE SCALE GENOMIC DNA]</scope>
    <source>
        <strain evidence="1 2">JCM 15085</strain>
    </source>
</reference>
<evidence type="ECO:0000313" key="2">
    <source>
        <dbReference type="Proteomes" id="UP000281915"/>
    </source>
</evidence>
<gene>
    <name evidence="1" type="ORF">EDM58_20490</name>
</gene>
<evidence type="ECO:0000313" key="1">
    <source>
        <dbReference type="EMBL" id="RNB74079.1"/>
    </source>
</evidence>
<proteinExistence type="predicted"/>